<organism evidence="3 4">
    <name type="scientific">Trypanosoma cruzi Dm28c</name>
    <dbReference type="NCBI Taxonomy" id="1416333"/>
    <lineage>
        <taxon>Eukaryota</taxon>
        <taxon>Discoba</taxon>
        <taxon>Euglenozoa</taxon>
        <taxon>Kinetoplastea</taxon>
        <taxon>Metakinetoplastina</taxon>
        <taxon>Trypanosomatida</taxon>
        <taxon>Trypanosomatidae</taxon>
        <taxon>Trypanosoma</taxon>
        <taxon>Schizotrypanum</taxon>
    </lineage>
</organism>
<dbReference type="VEuPathDB" id="TriTrypDB:TCDM_08435"/>
<protein>
    <submittedName>
        <fullName evidence="3">Uncharacterized protein</fullName>
    </submittedName>
</protein>
<evidence type="ECO:0000256" key="1">
    <source>
        <dbReference type="SAM" id="Coils"/>
    </source>
</evidence>
<dbReference type="Proteomes" id="UP000017861">
    <property type="component" value="Unassembled WGS sequence"/>
</dbReference>
<proteinExistence type="predicted"/>
<evidence type="ECO:0000313" key="3">
    <source>
        <dbReference type="EMBL" id="ESS63673.1"/>
    </source>
</evidence>
<dbReference type="AlphaFoldDB" id="V5BGU7"/>
<name>V5BGU7_TRYCR</name>
<accession>V5BGU7</accession>
<reference evidence="3 4" key="1">
    <citation type="journal article" date="2014" name="Genome Announc.">
        <title>Trypanosoma cruzi Clone Dm28c Draft Genome Sequence.</title>
        <authorList>
            <person name="Grisard E.C."/>
            <person name="Teixeira S.M."/>
            <person name="de Almeida L.G."/>
            <person name="Stoco P.H."/>
            <person name="Gerber A.L."/>
            <person name="Talavera-Lopez C."/>
            <person name="Lima O.C."/>
            <person name="Andersson B."/>
            <person name="de Vasconcelos A.T."/>
        </authorList>
    </citation>
    <scope>NUCLEOTIDE SEQUENCE [LARGE SCALE GENOMIC DNA]</scope>
    <source>
        <strain evidence="3 4">Dm28c</strain>
    </source>
</reference>
<feature type="region of interest" description="Disordered" evidence="2">
    <location>
        <begin position="21"/>
        <end position="47"/>
    </location>
</feature>
<comment type="caution">
    <text evidence="3">The sequence shown here is derived from an EMBL/GenBank/DDBJ whole genome shotgun (WGS) entry which is preliminary data.</text>
</comment>
<sequence length="987" mass="110743">MKRKIRRPVRRRRHVDLSLQKLANPVQETETDDEDGNAPLGRSFSPSLQAQQSVRLASTSFKFSRALSLSRSNTSAAENIEGELWYVTSNMGPGKRATLAMQWVTCDDHKLTVSSGWSERGRIIDMMQFDGIRVIFSFSHVHEHFASMRQAPITRIVRRDDNGNSIYVNVSKKDKEYSRNDYRPPRRVMREFRLCEGKLRPRYYYFGIEFSEHRDNTGAPRRRQRRLIIFATDIKSDQQAWLDYFASLGDLKCRSISRTSNTHGCFSVQDEPHCQSLQEPQSVGRLNLEERDWGSSLSYEPLEFAATGRPGSESSPFLVDFDELSESHASAFSRSRHNEQLRNYLLAQLTDEETRLRKTLFVEEDNDRRRLCAVRQAFFLAFRENNSFSAWTSTRLAKTGTTDDATLAACGLFFPQCEEVSPETSQCEEFITDTIKMLQRTITEKNNHINDIKKELEDLRRQLTVDKNKIQTLEAKHRPNVCNKDVNGKKGNKEATTPPNKPGGQEGDDRVRHLVGTVQELKERLRATELARTVLEKQNERRRRELEEQLAQLGTERDALAERVRELDARLGSATVSLHDAEHECELVAGLLGVPTVEVGRESDASVAGRLRCVSGAVRELGEQNEHQRLELAEAESRRVLELEFVHIFSSLFVDERNALRSECFKVCAELEELKRSFSKISVSVNDAVQRLGCALHGVSTSNSGGDVCVCKGVDVISSSSLVDPAAVGAVAVKLERLASVWHTVGQGQYVACARYYEVTCELLRDVFQALGLVAPSFSFHAPFGAREEALQELLTWTSTPQDCTNVDGNGGLLLARYEETMAAGIRAVETDVLQRVRLAADRILRVRLAYEAVGNALGDGTVRVAADTSDGEDDSVVAKIRELHVCLTDSLESLVTFLGDDTGGATRRLHDGVSFEAMVKELMKECRSASAAFVEIMSLVRDGVEEKEEVPGGEATTITITNTSKKTTLNLLFAAMRTLWYVCGAR</sequence>
<feature type="coiled-coil region" evidence="1">
    <location>
        <begin position="518"/>
        <end position="570"/>
    </location>
</feature>
<keyword evidence="1" id="KW-0175">Coiled coil</keyword>
<evidence type="ECO:0000313" key="4">
    <source>
        <dbReference type="Proteomes" id="UP000017861"/>
    </source>
</evidence>
<gene>
    <name evidence="3" type="ORF">TCDM_08435</name>
</gene>
<feature type="coiled-coil region" evidence="1">
    <location>
        <begin position="435"/>
        <end position="476"/>
    </location>
</feature>
<feature type="region of interest" description="Disordered" evidence="2">
    <location>
        <begin position="478"/>
        <end position="510"/>
    </location>
</feature>
<evidence type="ECO:0000256" key="2">
    <source>
        <dbReference type="SAM" id="MobiDB-lite"/>
    </source>
</evidence>
<dbReference type="EMBL" id="AYLP01000117">
    <property type="protein sequence ID" value="ESS63673.1"/>
    <property type="molecule type" value="Genomic_DNA"/>
</dbReference>